<dbReference type="EMBL" id="KQ964807">
    <property type="protein sequence ID" value="KXN65848.1"/>
    <property type="molecule type" value="Genomic_DNA"/>
</dbReference>
<dbReference type="InterPro" id="IPR023395">
    <property type="entry name" value="MCP_dom_sf"/>
</dbReference>
<evidence type="ECO:0000256" key="5">
    <source>
        <dbReference type="ARBA" id="ARBA00022737"/>
    </source>
</evidence>
<dbReference type="SUPFAM" id="SSF103506">
    <property type="entry name" value="Mitochondrial carrier"/>
    <property type="match status" value="1"/>
</dbReference>
<gene>
    <name evidence="10" type="ORF">CONCODRAFT_80669</name>
</gene>
<evidence type="ECO:0000256" key="2">
    <source>
        <dbReference type="ARBA" id="ARBA00006375"/>
    </source>
</evidence>
<evidence type="ECO:0000256" key="1">
    <source>
        <dbReference type="ARBA" id="ARBA00004141"/>
    </source>
</evidence>
<reference evidence="10 11" key="1">
    <citation type="journal article" date="2015" name="Genome Biol. Evol.">
        <title>Phylogenomic analyses indicate that early fungi evolved digesting cell walls of algal ancestors of land plants.</title>
        <authorList>
            <person name="Chang Y."/>
            <person name="Wang S."/>
            <person name="Sekimoto S."/>
            <person name="Aerts A.L."/>
            <person name="Choi C."/>
            <person name="Clum A."/>
            <person name="LaButti K.M."/>
            <person name="Lindquist E.A."/>
            <person name="Yee Ngan C."/>
            <person name="Ohm R.A."/>
            <person name="Salamov A.A."/>
            <person name="Grigoriev I.V."/>
            <person name="Spatafora J.W."/>
            <person name="Berbee M.L."/>
        </authorList>
    </citation>
    <scope>NUCLEOTIDE SEQUENCE [LARGE SCALE GENOMIC DNA]</scope>
    <source>
        <strain evidence="10 11">NRRL 28638</strain>
    </source>
</reference>
<dbReference type="Gene3D" id="1.50.40.10">
    <property type="entry name" value="Mitochondrial carrier domain"/>
    <property type="match status" value="2"/>
</dbReference>
<name>A0A137NT15_CONC2</name>
<proteinExistence type="inferred from homology"/>
<keyword evidence="3 9" id="KW-0813">Transport</keyword>
<keyword evidence="4 8" id="KW-0812">Transmembrane</keyword>
<comment type="similarity">
    <text evidence="2 9">Belongs to the mitochondrial carrier (TC 2.A.29) family.</text>
</comment>
<keyword evidence="5" id="KW-0677">Repeat</keyword>
<accession>A0A137NT15</accession>
<dbReference type="AlphaFoldDB" id="A0A137NT15"/>
<feature type="repeat" description="Solcar" evidence="8">
    <location>
        <begin position="182"/>
        <end position="281"/>
    </location>
</feature>
<dbReference type="OrthoDB" id="250329at2759"/>
<evidence type="ECO:0000256" key="3">
    <source>
        <dbReference type="ARBA" id="ARBA00022448"/>
    </source>
</evidence>
<evidence type="ECO:0000313" key="11">
    <source>
        <dbReference type="Proteomes" id="UP000070444"/>
    </source>
</evidence>
<dbReference type="Proteomes" id="UP000070444">
    <property type="component" value="Unassembled WGS sequence"/>
</dbReference>
<dbReference type="Pfam" id="PF00153">
    <property type="entry name" value="Mito_carr"/>
    <property type="match status" value="3"/>
</dbReference>
<comment type="subcellular location">
    <subcellularLocation>
        <location evidence="1">Membrane</location>
        <topology evidence="1">Multi-pass membrane protein</topology>
    </subcellularLocation>
</comment>
<evidence type="ECO:0000256" key="7">
    <source>
        <dbReference type="ARBA" id="ARBA00023136"/>
    </source>
</evidence>
<evidence type="ECO:0000256" key="9">
    <source>
        <dbReference type="RuleBase" id="RU000488"/>
    </source>
</evidence>
<sequence length="303" mass="33258">MEEVIASVLSTSASAVVGRTFTHPLDTLRTRATAGLTALPPSTIDGHKSFTNTLRGLYRGWSVVVRFSIPGLSVFLGGYDAAKYTLDKYTTLKKKLAHIIFAPMELFKTVYQTSPIIKGIKAPSLTSLIGEVYKLDGLKGVYRGGFLGLAIYAPHNILYFGTYEKFKSMLASRRNLTDLSKLNGFEFVLASSGATAIGAILTHPIQVIQTRYQLANTQTSATAATLGDQKPFKRINLGPLVKNMYSTGGFRIFYQGIIMRICWMAPNTALSMTLYELFKPKISSYLTSSGLLTNNNSNQHKLN</sequence>
<feature type="repeat" description="Solcar" evidence="8">
    <location>
        <begin position="69"/>
        <end position="169"/>
    </location>
</feature>
<dbReference type="PROSITE" id="PS50920">
    <property type="entry name" value="SOLCAR"/>
    <property type="match status" value="2"/>
</dbReference>
<keyword evidence="6" id="KW-1133">Transmembrane helix</keyword>
<evidence type="ECO:0000256" key="8">
    <source>
        <dbReference type="PROSITE-ProRule" id="PRU00282"/>
    </source>
</evidence>
<keyword evidence="7 8" id="KW-0472">Membrane</keyword>
<dbReference type="GO" id="GO:0016020">
    <property type="term" value="C:membrane"/>
    <property type="evidence" value="ECO:0007669"/>
    <property type="project" value="UniProtKB-SubCell"/>
</dbReference>
<evidence type="ECO:0000313" key="10">
    <source>
        <dbReference type="EMBL" id="KXN65848.1"/>
    </source>
</evidence>
<dbReference type="InterPro" id="IPR018108">
    <property type="entry name" value="MCP_transmembrane"/>
</dbReference>
<dbReference type="OMA" id="RIQACTH"/>
<protein>
    <submittedName>
        <fullName evidence="10">Mitochondrial carrier</fullName>
    </submittedName>
</protein>
<keyword evidence="11" id="KW-1185">Reference proteome</keyword>
<evidence type="ECO:0000256" key="4">
    <source>
        <dbReference type="ARBA" id="ARBA00022692"/>
    </source>
</evidence>
<dbReference type="PANTHER" id="PTHR45667">
    <property type="entry name" value="S-ADENOSYLMETHIONINE MITOCHONDRIAL CARRIER PROTEIN"/>
    <property type="match status" value="1"/>
</dbReference>
<organism evidence="10 11">
    <name type="scientific">Conidiobolus coronatus (strain ATCC 28846 / CBS 209.66 / NRRL 28638)</name>
    <name type="common">Delacroixia coronata</name>
    <dbReference type="NCBI Taxonomy" id="796925"/>
    <lineage>
        <taxon>Eukaryota</taxon>
        <taxon>Fungi</taxon>
        <taxon>Fungi incertae sedis</taxon>
        <taxon>Zoopagomycota</taxon>
        <taxon>Entomophthoromycotina</taxon>
        <taxon>Entomophthoromycetes</taxon>
        <taxon>Entomophthorales</taxon>
        <taxon>Ancylistaceae</taxon>
        <taxon>Conidiobolus</taxon>
    </lineage>
</organism>
<evidence type="ECO:0000256" key="6">
    <source>
        <dbReference type="ARBA" id="ARBA00022989"/>
    </source>
</evidence>